<evidence type="ECO:0000256" key="2">
    <source>
        <dbReference type="HAMAP-Rule" id="MF_00342"/>
    </source>
</evidence>
<organism evidence="3 4">
    <name type="scientific">Candidatus Ethanoperedens thermophilum</name>
    <dbReference type="NCBI Taxonomy" id="2766897"/>
    <lineage>
        <taxon>Archaea</taxon>
        <taxon>Methanobacteriati</taxon>
        <taxon>Methanobacteriota</taxon>
        <taxon>Stenosarchaea group</taxon>
        <taxon>Methanomicrobia</taxon>
        <taxon>Methanosarcinales</taxon>
        <taxon>Methanosarcinales incertae sedis</taxon>
        <taxon>GOM Arc I cluster</taxon>
        <taxon>Candidatus Ethanoperedens</taxon>
    </lineage>
</organism>
<dbReference type="InterPro" id="IPR023130">
    <property type="entry name" value="Ta0600-like_sf"/>
</dbReference>
<dbReference type="SUPFAM" id="SSF158436">
    <property type="entry name" value="Ta0600-like"/>
    <property type="match status" value="1"/>
</dbReference>
<accession>A0A848DAP8</accession>
<evidence type="ECO:0000313" key="4">
    <source>
        <dbReference type="Proteomes" id="UP000606580"/>
    </source>
</evidence>
<protein>
    <recommendedName>
        <fullName evidence="2">UPF0147 protein GIS02_05520</fullName>
    </recommendedName>
</protein>
<dbReference type="NCBIfam" id="NF003319">
    <property type="entry name" value="PRK04330.1"/>
    <property type="match status" value="1"/>
</dbReference>
<sequence>MTVEPDEIVKSCVEVLDRILNDDSVPRNIRRVAESIKRTLSDESESLFVRASIGISKLDEISNDSNMPLHTRPLIWGLASQLERIPVK</sequence>
<dbReference type="EMBL" id="WNEG01000094">
    <property type="protein sequence ID" value="NMG83646.1"/>
    <property type="molecule type" value="Genomic_DNA"/>
</dbReference>
<dbReference type="Gene3D" id="1.20.1440.50">
    <property type="entry name" value="Ta0600-like"/>
    <property type="match status" value="1"/>
</dbReference>
<dbReference type="HAMAP" id="MF_00342">
    <property type="entry name" value="UPF0147"/>
    <property type="match status" value="1"/>
</dbReference>
<dbReference type="AlphaFoldDB" id="A0A848DAP8"/>
<evidence type="ECO:0000313" key="3">
    <source>
        <dbReference type="EMBL" id="NMG83646.1"/>
    </source>
</evidence>
<comment type="similarity">
    <text evidence="1 2">Belongs to the UPF0147 family.</text>
</comment>
<comment type="caution">
    <text evidence="3">The sequence shown here is derived from an EMBL/GenBank/DDBJ whole genome shotgun (WGS) entry which is preliminary data.</text>
</comment>
<proteinExistence type="inferred from homology"/>
<name>A0A848DAP8_9EURY</name>
<reference evidence="3" key="1">
    <citation type="journal article" date="2020" name="MBio">
        <title>'Candidatus Ethanoperedens,' a Thermophilic Genus of Archaea Mediating the Anaerobic Oxidation of Ethane.</title>
        <authorList>
            <person name="Hahn C.J."/>
            <person name="Laso-Perez R."/>
            <person name="Vulcano F."/>
            <person name="Vaziourakis K.M."/>
            <person name="Stokke R."/>
            <person name="Steen I.H."/>
            <person name="Teske A."/>
            <person name="Boetius A."/>
            <person name="Liebeke M."/>
            <person name="Amann R."/>
            <person name="Knittel K."/>
            <person name="Wegener G."/>
        </authorList>
    </citation>
    <scope>NUCLEOTIDE SEQUENCE</scope>
    <source>
        <strain evidence="3">GoM-Arc1-LC-WB58</strain>
    </source>
</reference>
<gene>
    <name evidence="3" type="ORF">GIS02_05520</name>
</gene>
<evidence type="ECO:0000256" key="1">
    <source>
        <dbReference type="ARBA" id="ARBA00005958"/>
    </source>
</evidence>
<dbReference type="Proteomes" id="UP000606580">
    <property type="component" value="Unassembled WGS sequence"/>
</dbReference>
<dbReference type="InterPro" id="IPR005354">
    <property type="entry name" value="UPF0147"/>
</dbReference>
<dbReference type="Pfam" id="PF03685">
    <property type="entry name" value="UPF0147"/>
    <property type="match status" value="1"/>
</dbReference>